<keyword evidence="2" id="KW-1185">Reference proteome</keyword>
<name>A0ABT0IRT5_9HYPH</name>
<reference evidence="1 2" key="1">
    <citation type="submission" date="2022-04" db="EMBL/GenBank/DDBJ databases">
        <title>Rhizobium coralii sp. nov., isolated from coral Turbinaria peltata.</title>
        <authorList>
            <person name="Sun H."/>
        </authorList>
    </citation>
    <scope>NUCLEOTIDE SEQUENCE [LARGE SCALE GENOMIC DNA]</scope>
    <source>
        <strain evidence="1 2">NTR19</strain>
    </source>
</reference>
<dbReference type="RefSeq" id="WP_248683183.1">
    <property type="nucleotide sequence ID" value="NZ_JALPRY010000012.1"/>
</dbReference>
<dbReference type="Proteomes" id="UP001202827">
    <property type="component" value="Unassembled WGS sequence"/>
</dbReference>
<organism evidence="1 2">
    <name type="scientific">Neorhizobium turbinariae</name>
    <dbReference type="NCBI Taxonomy" id="2937795"/>
    <lineage>
        <taxon>Bacteria</taxon>
        <taxon>Pseudomonadati</taxon>
        <taxon>Pseudomonadota</taxon>
        <taxon>Alphaproteobacteria</taxon>
        <taxon>Hyphomicrobiales</taxon>
        <taxon>Rhizobiaceae</taxon>
        <taxon>Rhizobium/Agrobacterium group</taxon>
        <taxon>Neorhizobium</taxon>
    </lineage>
</organism>
<evidence type="ECO:0000313" key="2">
    <source>
        <dbReference type="Proteomes" id="UP001202827"/>
    </source>
</evidence>
<proteinExistence type="predicted"/>
<evidence type="ECO:0000313" key="1">
    <source>
        <dbReference type="EMBL" id="MCK8780574.1"/>
    </source>
</evidence>
<accession>A0ABT0IRT5</accession>
<dbReference type="EMBL" id="JALPRY010000012">
    <property type="protein sequence ID" value="MCK8780574.1"/>
    <property type="molecule type" value="Genomic_DNA"/>
</dbReference>
<gene>
    <name evidence="1" type="ORF">M0654_11310</name>
</gene>
<comment type="caution">
    <text evidence="1">The sequence shown here is derived from an EMBL/GenBank/DDBJ whole genome shotgun (WGS) entry which is preliminary data.</text>
</comment>
<sequence length="128" mass="14319">MSIQDLIDKLYELKEPSRDLEIEVAQLVGWKQRSEKFLDDKGNVRERTLYLVPNGDKEGKVPRYTLYLHDAFNLAQLIAPDHVGGVAWENGMGSARINNGPYVQAASAPIALTIAALTLLQQKVTSRR</sequence>
<protein>
    <submittedName>
        <fullName evidence="1">Uncharacterized protein</fullName>
    </submittedName>
</protein>